<proteinExistence type="predicted"/>
<comment type="caution">
    <text evidence="1">The sequence shown here is derived from an EMBL/GenBank/DDBJ whole genome shotgun (WGS) entry which is preliminary data.</text>
</comment>
<reference evidence="1" key="1">
    <citation type="journal article" date="2017" name="Nature">
        <title>The sunflower genome provides insights into oil metabolism, flowering and Asterid evolution.</title>
        <authorList>
            <person name="Badouin H."/>
            <person name="Gouzy J."/>
            <person name="Grassa C.J."/>
            <person name="Murat F."/>
            <person name="Staton S.E."/>
            <person name="Cottret L."/>
            <person name="Lelandais-Briere C."/>
            <person name="Owens G.L."/>
            <person name="Carrere S."/>
            <person name="Mayjonade B."/>
            <person name="Legrand L."/>
            <person name="Gill N."/>
            <person name="Kane N.C."/>
            <person name="Bowers J.E."/>
            <person name="Hubner S."/>
            <person name="Bellec A."/>
            <person name="Berard A."/>
            <person name="Berges H."/>
            <person name="Blanchet N."/>
            <person name="Boniface M.C."/>
            <person name="Brunel D."/>
            <person name="Catrice O."/>
            <person name="Chaidir N."/>
            <person name="Claudel C."/>
            <person name="Donnadieu C."/>
            <person name="Faraut T."/>
            <person name="Fievet G."/>
            <person name="Helmstetter N."/>
            <person name="King M."/>
            <person name="Knapp S.J."/>
            <person name="Lai Z."/>
            <person name="Le Paslier M.C."/>
            <person name="Lippi Y."/>
            <person name="Lorenzon L."/>
            <person name="Mandel J.R."/>
            <person name="Marage G."/>
            <person name="Marchand G."/>
            <person name="Marquand E."/>
            <person name="Bret-Mestries E."/>
            <person name="Morien E."/>
            <person name="Nambeesan S."/>
            <person name="Nguyen T."/>
            <person name="Pegot-Espagnet P."/>
            <person name="Pouilly N."/>
            <person name="Raftis F."/>
            <person name="Sallet E."/>
            <person name="Schiex T."/>
            <person name="Thomas J."/>
            <person name="Vandecasteele C."/>
            <person name="Vares D."/>
            <person name="Vear F."/>
            <person name="Vautrin S."/>
            <person name="Crespi M."/>
            <person name="Mangin B."/>
            <person name="Burke J.M."/>
            <person name="Salse J."/>
            <person name="Munos S."/>
            <person name="Vincourt P."/>
            <person name="Rieseberg L.H."/>
            <person name="Langlade N.B."/>
        </authorList>
    </citation>
    <scope>NUCLEOTIDE SEQUENCE</scope>
    <source>
        <tissue evidence="1">Leaves</tissue>
    </source>
</reference>
<evidence type="ECO:0000313" key="1">
    <source>
        <dbReference type="EMBL" id="KAF5802453.1"/>
    </source>
</evidence>
<dbReference type="Proteomes" id="UP000215914">
    <property type="component" value="Unassembled WGS sequence"/>
</dbReference>
<sequence length="83" mass="9740">MTNLIHCCAILADLSLSHFLKPISLPLHYLLSNYIFAHSLHLMMTNLTHCYAIDLSHFQHLFQPHRVCWGPHFHPLRKTRLPD</sequence>
<dbReference type="Gramene" id="mRNA:HanXRQr2_Chr06g0259651">
    <property type="protein sequence ID" value="CDS:HanXRQr2_Chr06g0259651.1"/>
    <property type="gene ID" value="HanXRQr2_Chr06g0259651"/>
</dbReference>
<keyword evidence="2" id="KW-1185">Reference proteome</keyword>
<reference evidence="1" key="2">
    <citation type="submission" date="2020-06" db="EMBL/GenBank/DDBJ databases">
        <title>Helianthus annuus Genome sequencing and assembly Release 2.</title>
        <authorList>
            <person name="Gouzy J."/>
            <person name="Langlade N."/>
            <person name="Munos S."/>
        </authorList>
    </citation>
    <scope>NUCLEOTIDE SEQUENCE</scope>
    <source>
        <tissue evidence="1">Leaves</tissue>
    </source>
</reference>
<name>A0A9K3ISU8_HELAN</name>
<organism evidence="1 2">
    <name type="scientific">Helianthus annuus</name>
    <name type="common">Common sunflower</name>
    <dbReference type="NCBI Taxonomy" id="4232"/>
    <lineage>
        <taxon>Eukaryota</taxon>
        <taxon>Viridiplantae</taxon>
        <taxon>Streptophyta</taxon>
        <taxon>Embryophyta</taxon>
        <taxon>Tracheophyta</taxon>
        <taxon>Spermatophyta</taxon>
        <taxon>Magnoliopsida</taxon>
        <taxon>eudicotyledons</taxon>
        <taxon>Gunneridae</taxon>
        <taxon>Pentapetalae</taxon>
        <taxon>asterids</taxon>
        <taxon>campanulids</taxon>
        <taxon>Asterales</taxon>
        <taxon>Asteraceae</taxon>
        <taxon>Asteroideae</taxon>
        <taxon>Heliantheae alliance</taxon>
        <taxon>Heliantheae</taxon>
        <taxon>Helianthus</taxon>
    </lineage>
</organism>
<dbReference type="AlphaFoldDB" id="A0A9K3ISU8"/>
<protein>
    <submittedName>
        <fullName evidence="1">Uncharacterized protein</fullName>
    </submittedName>
</protein>
<evidence type="ECO:0000313" key="2">
    <source>
        <dbReference type="Proteomes" id="UP000215914"/>
    </source>
</evidence>
<dbReference type="EMBL" id="MNCJ02000321">
    <property type="protein sequence ID" value="KAF5802453.1"/>
    <property type="molecule type" value="Genomic_DNA"/>
</dbReference>
<accession>A0A9K3ISU8</accession>
<gene>
    <name evidence="1" type="ORF">HanXRQr2_Chr06g0259651</name>
</gene>